<keyword evidence="3" id="KW-1185">Reference proteome</keyword>
<keyword evidence="1" id="KW-0812">Transmembrane</keyword>
<evidence type="ECO:0008006" key="4">
    <source>
        <dbReference type="Google" id="ProtNLM"/>
    </source>
</evidence>
<sequence length="1213" mass="129589">MALAIANQRSHLRARTGAMKRKLLVLLIVVLALVIFAPSIVLYTPLREQVLTKVVPPDAARVTVGTLTAGWITPVSATDVSLLDTEGNRLADIGKLTIDRTVIGLLSSQEDYGTIRLEDVTLYALVDASGSNLERALAAATAKPATASGGQITTASSGPSYSVQVVNGRILSRDATNGETWSAESLNATVTKPAVGALSIEATGLVRPAPPEVGGVPAAAGQGSTNAGRFEFKWAEDSTTKTKRLRVVSQDLPVAAIDPWLKRLDAGFRSTGLLTGELNASYPIERYDSLSGETAGRVALRKFAVTGTALQGEQLAIDETNLAWKCAATGGRVTVENLSLASDLAMFDLQGTIDERAVRGVATGEMKPVSLATHGDLQAEGRVDLARLAQRLPQFFQVREGTSITSGQMQFAARSMPQQAGHHVTASLTTTPLVGTTRGQAVEWDTPLMVNIDALYANDQWQFDRLSCESKFLEFAGSGNARQMQLDGQVDLDELTSRLDQFVDLTNWQLAGQGELHVNCQRNASGRFVADSNGKLTDFVIAYLGEQLATEPQLNWEMHAVGVSGPESLRPERLDVAKVTLAAAGDDLQLELTQPAVIEQLWAATDWPVHLTTSGQLTGWSRRLRPWIDLSAWSTAGTIELIAEGRLRISPFVASVATSSVSIQQLQAVSSDWRVNEPRVEWTGDIAWDSQTSTLVSRNGRLVSSTVASSFRDWFWTADPAQTSSVGGLAAVRVNLERLADLQQPEPGEPPGMTPLGEMSGKVKLAAQGEQVMAVVDLTGENIRLQKPQPALPGAPAVLQTIWQEPRLRVVGTVGYSPQADRLSFDGLQTQSQTLAIAASGSVDALSSQKLLNLAGSLDYDLESLSPIMAQYIGEGFKIVGREQARFELKGPLVQLASAQTLADTPQNAMGNVPGVSRTVAISPVSTSTSSSPQWYGRFLAPWQSASLYGLPIGQGRVSAEMQSGQVRIEPFDFAVGGGRFTASPVIALEPSPGRLNLPAGPLLTNIRITPDVSEQMIKYILPVLAGATQTEGVFSLNLTGASVPLGSPDAADVAGQLVVQSIRMVPGPQSAGLVNLIRQVESSISAGNLLAPAPQEPVTLISISDRTIDFRLVDGRVYHQGLEFQVGRWLVRSRGSVGLDETISLVLELQVPQQGTGSKLRELGVTRLEIPASGTLRNPQFDTRGVLQNLGQQLLNDQNIGNALDKLFNRGN</sequence>
<reference evidence="2 3" key="1">
    <citation type="submission" date="2019-02" db="EMBL/GenBank/DDBJ databases">
        <title>Deep-cultivation of Planctomycetes and their phenomic and genomic characterization uncovers novel biology.</title>
        <authorList>
            <person name="Wiegand S."/>
            <person name="Jogler M."/>
            <person name="Boedeker C."/>
            <person name="Pinto D."/>
            <person name="Vollmers J."/>
            <person name="Rivas-Marin E."/>
            <person name="Kohn T."/>
            <person name="Peeters S.H."/>
            <person name="Heuer A."/>
            <person name="Rast P."/>
            <person name="Oberbeckmann S."/>
            <person name="Bunk B."/>
            <person name="Jeske O."/>
            <person name="Meyerdierks A."/>
            <person name="Storesund J.E."/>
            <person name="Kallscheuer N."/>
            <person name="Luecker S."/>
            <person name="Lage O.M."/>
            <person name="Pohl T."/>
            <person name="Merkel B.J."/>
            <person name="Hornburger P."/>
            <person name="Mueller R.-W."/>
            <person name="Bruemmer F."/>
            <person name="Labrenz M."/>
            <person name="Spormann A.M."/>
            <person name="Op den Camp H."/>
            <person name="Overmann J."/>
            <person name="Amann R."/>
            <person name="Jetten M.S.M."/>
            <person name="Mascher T."/>
            <person name="Medema M.H."/>
            <person name="Devos D.P."/>
            <person name="Kaster A.-K."/>
            <person name="Ovreas L."/>
            <person name="Rohde M."/>
            <person name="Galperin M.Y."/>
            <person name="Jogler C."/>
        </authorList>
    </citation>
    <scope>NUCLEOTIDE SEQUENCE [LARGE SCALE GENOMIC DNA]</scope>
    <source>
        <strain evidence="2 3">Pan181</strain>
    </source>
</reference>
<evidence type="ECO:0000256" key="1">
    <source>
        <dbReference type="SAM" id="Phobius"/>
    </source>
</evidence>
<keyword evidence="1" id="KW-1133">Transmembrane helix</keyword>
<name>A0A518AJE7_9BACT</name>
<protein>
    <recommendedName>
        <fullName evidence="4">AsmA-like C-terminal domain-containing protein</fullName>
    </recommendedName>
</protein>
<proteinExistence type="predicted"/>
<dbReference type="Proteomes" id="UP000315750">
    <property type="component" value="Chromosome"/>
</dbReference>
<organism evidence="2 3">
    <name type="scientific">Aeoliella mucimassa</name>
    <dbReference type="NCBI Taxonomy" id="2527972"/>
    <lineage>
        <taxon>Bacteria</taxon>
        <taxon>Pseudomonadati</taxon>
        <taxon>Planctomycetota</taxon>
        <taxon>Planctomycetia</taxon>
        <taxon>Pirellulales</taxon>
        <taxon>Lacipirellulaceae</taxon>
        <taxon>Aeoliella</taxon>
    </lineage>
</organism>
<dbReference type="EMBL" id="CP036278">
    <property type="protein sequence ID" value="QDU54861.1"/>
    <property type="molecule type" value="Genomic_DNA"/>
</dbReference>
<dbReference type="KEGG" id="amuc:Pan181_10450"/>
<evidence type="ECO:0000313" key="2">
    <source>
        <dbReference type="EMBL" id="QDU54861.1"/>
    </source>
</evidence>
<keyword evidence="1" id="KW-0472">Membrane</keyword>
<evidence type="ECO:0000313" key="3">
    <source>
        <dbReference type="Proteomes" id="UP000315750"/>
    </source>
</evidence>
<gene>
    <name evidence="2" type="ORF">Pan181_10450</name>
</gene>
<accession>A0A518AJE7</accession>
<dbReference type="AlphaFoldDB" id="A0A518AJE7"/>
<feature type="transmembrane region" description="Helical" evidence="1">
    <location>
        <begin position="23"/>
        <end position="43"/>
    </location>
</feature>